<comment type="subcellular location">
    <subcellularLocation>
        <location evidence="1">Endoplasmic reticulum lumen</location>
    </subcellularLocation>
</comment>
<dbReference type="InterPro" id="IPR029048">
    <property type="entry name" value="HSP70_C_sf"/>
</dbReference>
<reference evidence="5 6" key="1">
    <citation type="submission" date="2019-05" db="EMBL/GenBank/DDBJ databases">
        <title>Mikania micrantha, genome provides insights into the molecular mechanism of rapid growth.</title>
        <authorList>
            <person name="Liu B."/>
        </authorList>
    </citation>
    <scope>NUCLEOTIDE SEQUENCE [LARGE SCALE GENOMIC DNA]</scope>
    <source>
        <strain evidence="5">NLD-2019</strain>
        <tissue evidence="5">Leaf</tissue>
    </source>
</reference>
<dbReference type="InterPro" id="IPR043129">
    <property type="entry name" value="ATPase_NBD"/>
</dbReference>
<dbReference type="GO" id="GO:0005524">
    <property type="term" value="F:ATP binding"/>
    <property type="evidence" value="ECO:0007669"/>
    <property type="project" value="UniProtKB-KW"/>
</dbReference>
<dbReference type="EMBL" id="SZYD01000016">
    <property type="protein sequence ID" value="KAD3338049.1"/>
    <property type="molecule type" value="Genomic_DNA"/>
</dbReference>
<name>A0A5N6MBM0_9ASTR</name>
<evidence type="ECO:0000313" key="6">
    <source>
        <dbReference type="Proteomes" id="UP000326396"/>
    </source>
</evidence>
<proteinExistence type="inferred from homology"/>
<evidence type="ECO:0000256" key="2">
    <source>
        <dbReference type="ARBA" id="ARBA00022741"/>
    </source>
</evidence>
<dbReference type="SUPFAM" id="SSF53067">
    <property type="entry name" value="Actin-like ATPase domain"/>
    <property type="match status" value="2"/>
</dbReference>
<dbReference type="InterPro" id="IPR013126">
    <property type="entry name" value="Hsp_70_fam"/>
</dbReference>
<dbReference type="FunFam" id="3.90.640.10:FF:000003">
    <property type="entry name" value="Molecular chaperone DnaK"/>
    <property type="match status" value="1"/>
</dbReference>
<keyword evidence="6" id="KW-1185">Reference proteome</keyword>
<dbReference type="InterPro" id="IPR029047">
    <property type="entry name" value="HSP70_peptide-bd_sf"/>
</dbReference>
<dbReference type="SUPFAM" id="SSF100920">
    <property type="entry name" value="Heat shock protein 70kD (HSP70), peptide-binding domain"/>
    <property type="match status" value="1"/>
</dbReference>
<dbReference type="Gene3D" id="2.60.34.10">
    <property type="entry name" value="Substrate Binding Domain Of DNAk, Chain A, domain 1"/>
    <property type="match status" value="1"/>
</dbReference>
<comment type="caution">
    <text evidence="5">The sequence shown here is derived from an EMBL/GenBank/DDBJ whole genome shotgun (WGS) entry which is preliminary data.</text>
</comment>
<dbReference type="Pfam" id="PF00012">
    <property type="entry name" value="HSP70"/>
    <property type="match status" value="1"/>
</dbReference>
<dbReference type="AlphaFoldDB" id="A0A5N6MBM0"/>
<dbReference type="PANTHER" id="PTHR19375">
    <property type="entry name" value="HEAT SHOCK PROTEIN 70KDA"/>
    <property type="match status" value="1"/>
</dbReference>
<sequence length="623" mass="69770">MTSEGVTPAIGIDLGMSYFCVGVCRHQDKVEIILNESGYTTTSSYVAFRPTECLIGDVAYDQAEINPTNTVYDVQRLVGRRFNDPEVQKLINRWPFKVIKGAYGLPKVVVEYKCKQKEYSAEEISSMVLVHLKNLAESYIGTTVKDAVITVPPYFNDSQRQATKVAAHLAGLDVLQIIDKPIAAAIAYGLHMKTSDTNVLIFDLDYFSFDVSIITTDEKGKLTLKATGGDTHFGGLDMVDLMVDHFVKKFNKKHHMEMDKTRNLRALYRLQRGIVSAIEDLISNTETTISIDSLYNAIDFSTIITRSKFEYISKSFFSKCIEILKSFLRCAKINKTDVDGIVLVGWVTMIPKIQQLLQEFLNVNKVLKSINVIEVVAHGAAIHAANLIHKKCEKAKTLPTLPLLDTVPLSLGVDAHDGVFSVIIPRNTPLPAAKEKIYVTNVDNQGSIPFNVYQGERSRAQDNKWLGGFEVAVSPAAKGKSKVKLVFSVDADGTLNCCVKEFTTGLKKKIIINHNKEKLSKEVIKKMVKDAEKCKMEDQEYLKIMCARNVLEEYIYNVRRKMKTIGSNDKTRLHAEEIKKMETAIEAANQFIDGNQELADVDEYQQVQDQLEKLCVGVIAKLV</sequence>
<dbReference type="Proteomes" id="UP000326396">
    <property type="component" value="Linkage Group LG6"/>
</dbReference>
<dbReference type="GO" id="GO:0140662">
    <property type="term" value="F:ATP-dependent protein folding chaperone"/>
    <property type="evidence" value="ECO:0007669"/>
    <property type="project" value="InterPro"/>
</dbReference>
<protein>
    <submittedName>
        <fullName evidence="5">Uncharacterized protein</fullName>
    </submittedName>
</protein>
<dbReference type="Gene3D" id="1.20.1270.10">
    <property type="match status" value="1"/>
</dbReference>
<dbReference type="GO" id="GO:0005788">
    <property type="term" value="C:endoplasmic reticulum lumen"/>
    <property type="evidence" value="ECO:0007669"/>
    <property type="project" value="UniProtKB-SubCell"/>
</dbReference>
<dbReference type="FunFam" id="3.30.30.30:FF:000005">
    <property type="entry name" value="Heat shock protein ssb1"/>
    <property type="match status" value="1"/>
</dbReference>
<dbReference type="Gene3D" id="3.30.420.40">
    <property type="match status" value="2"/>
</dbReference>
<evidence type="ECO:0000256" key="4">
    <source>
        <dbReference type="RuleBase" id="RU003322"/>
    </source>
</evidence>
<organism evidence="5 6">
    <name type="scientific">Mikania micrantha</name>
    <name type="common">bitter vine</name>
    <dbReference type="NCBI Taxonomy" id="192012"/>
    <lineage>
        <taxon>Eukaryota</taxon>
        <taxon>Viridiplantae</taxon>
        <taxon>Streptophyta</taxon>
        <taxon>Embryophyta</taxon>
        <taxon>Tracheophyta</taxon>
        <taxon>Spermatophyta</taxon>
        <taxon>Magnoliopsida</taxon>
        <taxon>eudicotyledons</taxon>
        <taxon>Gunneridae</taxon>
        <taxon>Pentapetalae</taxon>
        <taxon>asterids</taxon>
        <taxon>campanulids</taxon>
        <taxon>Asterales</taxon>
        <taxon>Asteraceae</taxon>
        <taxon>Asteroideae</taxon>
        <taxon>Heliantheae alliance</taxon>
        <taxon>Eupatorieae</taxon>
        <taxon>Mikania</taxon>
    </lineage>
</organism>
<comment type="similarity">
    <text evidence="4">Belongs to the heat shock protein 70 family.</text>
</comment>
<gene>
    <name evidence="5" type="ORF">E3N88_33570</name>
</gene>
<evidence type="ECO:0000256" key="1">
    <source>
        <dbReference type="ARBA" id="ARBA00004319"/>
    </source>
</evidence>
<keyword evidence="2 4" id="KW-0547">Nucleotide-binding</keyword>
<evidence type="ECO:0000256" key="3">
    <source>
        <dbReference type="ARBA" id="ARBA00022840"/>
    </source>
</evidence>
<dbReference type="SUPFAM" id="SSF100934">
    <property type="entry name" value="Heat shock protein 70kD (HSP70), C-terminal subdomain"/>
    <property type="match status" value="1"/>
</dbReference>
<dbReference type="Gene3D" id="3.30.30.30">
    <property type="match status" value="1"/>
</dbReference>
<keyword evidence="3 4" id="KW-0067">ATP-binding</keyword>
<dbReference type="Gene3D" id="3.90.640.10">
    <property type="entry name" value="Actin, Chain A, domain 4"/>
    <property type="match status" value="1"/>
</dbReference>
<dbReference type="PRINTS" id="PR00301">
    <property type="entry name" value="HEATSHOCK70"/>
</dbReference>
<accession>A0A5N6MBM0</accession>
<evidence type="ECO:0000313" key="5">
    <source>
        <dbReference type="EMBL" id="KAD3338049.1"/>
    </source>
</evidence>